<dbReference type="InterPro" id="IPR013103">
    <property type="entry name" value="RVT_2"/>
</dbReference>
<comment type="caution">
    <text evidence="2">The sequence shown here is derived from an EMBL/GenBank/DDBJ whole genome shotgun (WGS) entry which is preliminary data.</text>
</comment>
<name>A0AA88V8Y8_9ASTE</name>
<sequence>MQMALLQEQIESRTQGTTRTGSEEKEMAGTKFNHNYVHEMVSYAIIARFFAQCGVLQVAKGITVVMTCQKLGNLYRMVGNTITSEVTVTTSAESNTDSATLWHLRLGHISERDHIFLTLYVDDMLIATKSKSEIAQLKALLSAEFEMKDLGTAKKILDMEVSRDRQS</sequence>
<feature type="domain" description="Reverse transcriptase Ty1/copia-type" evidence="1">
    <location>
        <begin position="112"/>
        <end position="164"/>
    </location>
</feature>
<dbReference type="Proteomes" id="UP001188597">
    <property type="component" value="Unassembled WGS sequence"/>
</dbReference>
<reference evidence="2" key="1">
    <citation type="submission" date="2022-12" db="EMBL/GenBank/DDBJ databases">
        <title>Draft genome assemblies for two species of Escallonia (Escalloniales).</title>
        <authorList>
            <person name="Chanderbali A."/>
            <person name="Dervinis C."/>
            <person name="Anghel I."/>
            <person name="Soltis D."/>
            <person name="Soltis P."/>
            <person name="Zapata F."/>
        </authorList>
    </citation>
    <scope>NUCLEOTIDE SEQUENCE</scope>
    <source>
        <strain evidence="2">UCBG64.0493</strain>
        <tissue evidence="2">Leaf</tissue>
    </source>
</reference>
<keyword evidence="3" id="KW-1185">Reference proteome</keyword>
<proteinExistence type="predicted"/>
<accession>A0AA88V8Y8</accession>
<dbReference type="Pfam" id="PF07727">
    <property type="entry name" value="RVT_2"/>
    <property type="match status" value="1"/>
</dbReference>
<protein>
    <recommendedName>
        <fullName evidence="1">Reverse transcriptase Ty1/copia-type domain-containing protein</fullName>
    </recommendedName>
</protein>
<organism evidence="2 3">
    <name type="scientific">Escallonia herrerae</name>
    <dbReference type="NCBI Taxonomy" id="1293975"/>
    <lineage>
        <taxon>Eukaryota</taxon>
        <taxon>Viridiplantae</taxon>
        <taxon>Streptophyta</taxon>
        <taxon>Embryophyta</taxon>
        <taxon>Tracheophyta</taxon>
        <taxon>Spermatophyta</taxon>
        <taxon>Magnoliopsida</taxon>
        <taxon>eudicotyledons</taxon>
        <taxon>Gunneridae</taxon>
        <taxon>Pentapetalae</taxon>
        <taxon>asterids</taxon>
        <taxon>campanulids</taxon>
        <taxon>Escalloniales</taxon>
        <taxon>Escalloniaceae</taxon>
        <taxon>Escallonia</taxon>
    </lineage>
</organism>
<evidence type="ECO:0000313" key="2">
    <source>
        <dbReference type="EMBL" id="KAK3004147.1"/>
    </source>
</evidence>
<dbReference type="EMBL" id="JAVXUP010002302">
    <property type="protein sequence ID" value="KAK3004147.1"/>
    <property type="molecule type" value="Genomic_DNA"/>
</dbReference>
<evidence type="ECO:0000313" key="3">
    <source>
        <dbReference type="Proteomes" id="UP001188597"/>
    </source>
</evidence>
<gene>
    <name evidence="2" type="ORF">RJ639_020036</name>
</gene>
<dbReference type="AlphaFoldDB" id="A0AA88V8Y8"/>
<evidence type="ECO:0000259" key="1">
    <source>
        <dbReference type="Pfam" id="PF07727"/>
    </source>
</evidence>